<keyword evidence="1" id="KW-0812">Transmembrane</keyword>
<keyword evidence="1" id="KW-0472">Membrane</keyword>
<sequence>MWTDGAKVNGAIATHDEMSICPLYYYEGANSRRLYFQKERWLPVLTATAIGGFFYLCWHATNTIRGEKNPPKGGPLPRDMRRGIMMINFLGTTAKAGFPFPIGFLHLDSKFLFCFGVLGDRVNFPPN</sequence>
<dbReference type="Proteomes" id="UP001054945">
    <property type="component" value="Unassembled WGS sequence"/>
</dbReference>
<keyword evidence="3" id="KW-1185">Reference proteome</keyword>
<dbReference type="EMBL" id="BPLR01018014">
    <property type="protein sequence ID" value="GIY96140.1"/>
    <property type="molecule type" value="Genomic_DNA"/>
</dbReference>
<gene>
    <name evidence="2" type="ORF">CEXT_619101</name>
</gene>
<accession>A0AAV4XPR1</accession>
<name>A0AAV4XPR1_CAEEX</name>
<reference evidence="2 3" key="1">
    <citation type="submission" date="2021-06" db="EMBL/GenBank/DDBJ databases">
        <title>Caerostris extrusa draft genome.</title>
        <authorList>
            <person name="Kono N."/>
            <person name="Arakawa K."/>
        </authorList>
    </citation>
    <scope>NUCLEOTIDE SEQUENCE [LARGE SCALE GENOMIC DNA]</scope>
</reference>
<feature type="transmembrane region" description="Helical" evidence="1">
    <location>
        <begin position="41"/>
        <end position="58"/>
    </location>
</feature>
<evidence type="ECO:0000313" key="3">
    <source>
        <dbReference type="Proteomes" id="UP001054945"/>
    </source>
</evidence>
<evidence type="ECO:0000256" key="1">
    <source>
        <dbReference type="SAM" id="Phobius"/>
    </source>
</evidence>
<proteinExistence type="predicted"/>
<evidence type="ECO:0000313" key="2">
    <source>
        <dbReference type="EMBL" id="GIY96140.1"/>
    </source>
</evidence>
<organism evidence="2 3">
    <name type="scientific">Caerostris extrusa</name>
    <name type="common">Bark spider</name>
    <name type="synonym">Caerostris bankana</name>
    <dbReference type="NCBI Taxonomy" id="172846"/>
    <lineage>
        <taxon>Eukaryota</taxon>
        <taxon>Metazoa</taxon>
        <taxon>Ecdysozoa</taxon>
        <taxon>Arthropoda</taxon>
        <taxon>Chelicerata</taxon>
        <taxon>Arachnida</taxon>
        <taxon>Araneae</taxon>
        <taxon>Araneomorphae</taxon>
        <taxon>Entelegynae</taxon>
        <taxon>Araneoidea</taxon>
        <taxon>Araneidae</taxon>
        <taxon>Caerostris</taxon>
    </lineage>
</organism>
<protein>
    <submittedName>
        <fullName evidence="2">Uncharacterized protein</fullName>
    </submittedName>
</protein>
<keyword evidence="1" id="KW-1133">Transmembrane helix</keyword>
<dbReference type="AlphaFoldDB" id="A0AAV4XPR1"/>
<comment type="caution">
    <text evidence="2">The sequence shown here is derived from an EMBL/GenBank/DDBJ whole genome shotgun (WGS) entry which is preliminary data.</text>
</comment>